<dbReference type="CDD" id="cd12148">
    <property type="entry name" value="fungal_TF_MHR"/>
    <property type="match status" value="1"/>
</dbReference>
<sequence>MDGSTADATDSPASTTQSTAHTTNETGSLTQQSPHESRFIGSSSGVYFINTVKQAFETSIQQDESGRLPAAEETVGGEDDFAPSARNSPERGQAFELNISSQRAIEVSSSAQLGSLPAYETAQLMTIEYFKTWHPIVPFLSGAAFLQELEGLYQDPRTSRGAGRIPADRQKLCNLIIFQCVIAIGGSGLPPSQAAPSVLPSRSNLLSLVASLASRHDILTVQTLLAAQVYCISTLALRTASSIGGLLCKLLFHAGLHRCPYRYPQLSNDDRDLRKRILWSAYALDRYLCQALGIPVSLSDAEIDVCLSGREEIHGSSPHDRNGVPVLSRQGSSANGLPTAGVTIGPGVNPEMGTLSGGSAPNRAESQPQSTAENKLEVILANFVDYGKLAGRVMEVYHTSLHARAHDPRKVLFLRSDVDRWFNSMPEEPIYAYGGNGADEQIIRFLPFLHVLYEQLKISIHRPALSLPRTSPEFHHALQVTIRAAKRTILALERQAQLFWPGYVASIWMSGLIISFACQIGLYNTSQGSQEIMRCLDLLKKMGERWRSSQRCYAALSTLLSDLQKTLQRTRPGTPTADDTFARPAKRQRHDGGPGFEHSRPIMSMSPTSQPDASGAIKSVAQQKAGYATPMSANNTAEWDVNDFFADLSWENLFDIGDIAQDSDMQFFGQVTSVPGTK</sequence>
<dbReference type="PANTHER" id="PTHR46910">
    <property type="entry name" value="TRANSCRIPTION FACTOR PDR1"/>
    <property type="match status" value="1"/>
</dbReference>
<dbReference type="GO" id="GO:0008270">
    <property type="term" value="F:zinc ion binding"/>
    <property type="evidence" value="ECO:0007669"/>
    <property type="project" value="InterPro"/>
</dbReference>
<dbReference type="InterPro" id="IPR007219">
    <property type="entry name" value="XnlR_reg_dom"/>
</dbReference>
<dbReference type="Pfam" id="PF04082">
    <property type="entry name" value="Fungal_trans"/>
    <property type="match status" value="1"/>
</dbReference>
<name>A0A9Q9B2W8_9PEZI</name>
<feature type="region of interest" description="Disordered" evidence="2">
    <location>
        <begin position="567"/>
        <end position="615"/>
    </location>
</feature>
<dbReference type="AlphaFoldDB" id="A0A9Q9B2W8"/>
<feature type="region of interest" description="Disordered" evidence="2">
    <location>
        <begin position="314"/>
        <end position="371"/>
    </location>
</feature>
<feature type="region of interest" description="Disordered" evidence="2">
    <location>
        <begin position="1"/>
        <end position="38"/>
    </location>
</feature>
<dbReference type="InterPro" id="IPR050987">
    <property type="entry name" value="AtrR-like"/>
</dbReference>
<keyword evidence="5" id="KW-1185">Reference proteome</keyword>
<dbReference type="GO" id="GO:0003700">
    <property type="term" value="F:DNA-binding transcription factor activity"/>
    <property type="evidence" value="ECO:0007669"/>
    <property type="project" value="InterPro"/>
</dbReference>
<dbReference type="EMBL" id="CP099425">
    <property type="protein sequence ID" value="USW56427.1"/>
    <property type="molecule type" value="Genomic_DNA"/>
</dbReference>
<dbReference type="Proteomes" id="UP001056384">
    <property type="component" value="Chromosome 8"/>
</dbReference>
<dbReference type="SMART" id="SM00906">
    <property type="entry name" value="Fungal_trans"/>
    <property type="match status" value="1"/>
</dbReference>
<organism evidence="4 5">
    <name type="scientific">Septoria linicola</name>
    <dbReference type="NCBI Taxonomy" id="215465"/>
    <lineage>
        <taxon>Eukaryota</taxon>
        <taxon>Fungi</taxon>
        <taxon>Dikarya</taxon>
        <taxon>Ascomycota</taxon>
        <taxon>Pezizomycotina</taxon>
        <taxon>Dothideomycetes</taxon>
        <taxon>Dothideomycetidae</taxon>
        <taxon>Mycosphaerellales</taxon>
        <taxon>Mycosphaerellaceae</taxon>
        <taxon>Septoria</taxon>
    </lineage>
</organism>
<gene>
    <name evidence="4" type="ORF">Slin15195_G097460</name>
</gene>
<dbReference type="GO" id="GO:0003677">
    <property type="term" value="F:DNA binding"/>
    <property type="evidence" value="ECO:0007669"/>
    <property type="project" value="InterPro"/>
</dbReference>
<feature type="compositionally biased region" description="Low complexity" evidence="2">
    <location>
        <begin position="1"/>
        <end position="20"/>
    </location>
</feature>
<feature type="domain" description="Xylanolytic transcriptional activator regulatory" evidence="3">
    <location>
        <begin position="229"/>
        <end position="314"/>
    </location>
</feature>
<dbReference type="GO" id="GO:0006351">
    <property type="term" value="P:DNA-templated transcription"/>
    <property type="evidence" value="ECO:0007669"/>
    <property type="project" value="InterPro"/>
</dbReference>
<evidence type="ECO:0000256" key="1">
    <source>
        <dbReference type="ARBA" id="ARBA00023242"/>
    </source>
</evidence>
<evidence type="ECO:0000256" key="2">
    <source>
        <dbReference type="SAM" id="MobiDB-lite"/>
    </source>
</evidence>
<proteinExistence type="predicted"/>
<feature type="compositionally biased region" description="Polar residues" evidence="2">
    <location>
        <begin position="21"/>
        <end position="38"/>
    </location>
</feature>
<keyword evidence="1" id="KW-0539">Nucleus</keyword>
<dbReference type="PANTHER" id="PTHR46910:SF9">
    <property type="entry name" value="MISCELLANEOUS ZN(II)2CYS6 TRANSCRIPTION FACTOR (EUROFUNG)"/>
    <property type="match status" value="1"/>
</dbReference>
<evidence type="ECO:0000313" key="4">
    <source>
        <dbReference type="EMBL" id="USW56427.1"/>
    </source>
</evidence>
<reference evidence="4" key="1">
    <citation type="submission" date="2022-06" db="EMBL/GenBank/DDBJ databases">
        <title>Complete genome sequences of two strains of the flax pathogen Septoria linicola.</title>
        <authorList>
            <person name="Lapalu N."/>
            <person name="Simon A."/>
            <person name="Demenou B."/>
            <person name="Paumier D."/>
            <person name="Guillot M.-P."/>
            <person name="Gout L."/>
            <person name="Valade R."/>
        </authorList>
    </citation>
    <scope>NUCLEOTIDE SEQUENCE</scope>
    <source>
        <strain evidence="4">SE15195</strain>
    </source>
</reference>
<evidence type="ECO:0000313" key="5">
    <source>
        <dbReference type="Proteomes" id="UP001056384"/>
    </source>
</evidence>
<accession>A0A9Q9B2W8</accession>
<feature type="region of interest" description="Disordered" evidence="2">
    <location>
        <begin position="60"/>
        <end position="89"/>
    </location>
</feature>
<protein>
    <recommendedName>
        <fullName evidence="3">Xylanolytic transcriptional activator regulatory domain-containing protein</fullName>
    </recommendedName>
</protein>
<evidence type="ECO:0000259" key="3">
    <source>
        <dbReference type="SMART" id="SM00906"/>
    </source>
</evidence>